<keyword evidence="3" id="KW-1185">Reference proteome</keyword>
<proteinExistence type="predicted"/>
<organism evidence="2 3">
    <name type="scientific">Cystobacter ferrugineus</name>
    <dbReference type="NCBI Taxonomy" id="83449"/>
    <lineage>
        <taxon>Bacteria</taxon>
        <taxon>Pseudomonadati</taxon>
        <taxon>Myxococcota</taxon>
        <taxon>Myxococcia</taxon>
        <taxon>Myxococcales</taxon>
        <taxon>Cystobacterineae</taxon>
        <taxon>Archangiaceae</taxon>
        <taxon>Cystobacter</taxon>
    </lineage>
</organism>
<reference evidence="2 3" key="2">
    <citation type="submission" date="2016-12" db="EMBL/GenBank/DDBJ databases">
        <title>Draft Genome Sequence of Cystobacter ferrugineus Strain Cbfe23.</title>
        <authorList>
            <person name="Akbar S."/>
            <person name="Dowd S.E."/>
            <person name="Stevens D.C."/>
        </authorList>
    </citation>
    <scope>NUCLEOTIDE SEQUENCE [LARGE SCALE GENOMIC DNA]</scope>
    <source>
        <strain evidence="2 3">Cbfe23</strain>
    </source>
</reference>
<sequence>MVQSVCLGGGSEGASVVDEKHEQGDGPGPFELGRSYDEVGPGLGRLHEAWHVKTGRPALRLFPTDHVEWQPSARWEVLIFCEPSPPSVTLLVSQAPVDVPTTELADVLVLSAAAFTRVEDNARVRTHLASGLSGSEVRTPRVRWNWREARGRVVASLALVLGVCLTSRHVTPTRSASFVEPSVRASSGVYLGNAIEPIVLGYPPPRKPFQNQTVAPCPRRKSVVEINGGCWVTLEHKPPCDEDQAEHQGKCYLPVLKPPPLPQSVDP</sequence>
<comment type="caution">
    <text evidence="2">The sequence shown here is derived from an EMBL/GenBank/DDBJ whole genome shotgun (WGS) entry which is preliminary data.</text>
</comment>
<feature type="region of interest" description="Disordered" evidence="1">
    <location>
        <begin position="1"/>
        <end position="32"/>
    </location>
</feature>
<dbReference type="AlphaFoldDB" id="A0A1L9BIU4"/>
<name>A0A1L9BIU4_9BACT</name>
<protein>
    <submittedName>
        <fullName evidence="2">Uncharacterized protein</fullName>
    </submittedName>
</protein>
<accession>A0A1L9BIU4</accession>
<evidence type="ECO:0000256" key="1">
    <source>
        <dbReference type="SAM" id="MobiDB-lite"/>
    </source>
</evidence>
<reference evidence="3" key="1">
    <citation type="submission" date="2016-11" db="EMBL/GenBank/DDBJ databases">
        <authorList>
            <person name="Shukria A."/>
            <person name="Stevens D.C."/>
        </authorList>
    </citation>
    <scope>NUCLEOTIDE SEQUENCE [LARGE SCALE GENOMIC DNA]</scope>
    <source>
        <strain evidence="3">Cbfe23</strain>
    </source>
</reference>
<dbReference type="EMBL" id="MPIN01000001">
    <property type="protein sequence ID" value="OJH42159.1"/>
    <property type="molecule type" value="Genomic_DNA"/>
</dbReference>
<evidence type="ECO:0000313" key="3">
    <source>
        <dbReference type="Proteomes" id="UP000182229"/>
    </source>
</evidence>
<gene>
    <name evidence="2" type="ORF">BON30_02780</name>
</gene>
<dbReference type="Proteomes" id="UP000182229">
    <property type="component" value="Unassembled WGS sequence"/>
</dbReference>
<evidence type="ECO:0000313" key="2">
    <source>
        <dbReference type="EMBL" id="OJH42159.1"/>
    </source>
</evidence>